<dbReference type="GO" id="GO:0006528">
    <property type="term" value="P:asparagine metabolic process"/>
    <property type="evidence" value="ECO:0000318"/>
    <property type="project" value="GO_Central"/>
</dbReference>
<dbReference type="InterPro" id="IPR036526">
    <property type="entry name" value="C-N_Hydrolase_sf"/>
</dbReference>
<evidence type="ECO:0000256" key="1">
    <source>
        <dbReference type="ARBA" id="ARBA00010613"/>
    </source>
</evidence>
<comment type="similarity">
    <text evidence="1">Belongs to the carbon-nitrogen hydrolase superfamily. NIT1/NIT2 family.</text>
</comment>
<keyword evidence="2" id="KW-0378">Hydrolase</keyword>
<dbReference type="eggNOG" id="KOG0806">
    <property type="taxonomic scope" value="Eukaryota"/>
</dbReference>
<dbReference type="OMA" id="EFFGFPC"/>
<feature type="chain" id="PRO_5003121769" description="CN hydrolase domain-containing protein" evidence="3">
    <location>
        <begin position="19"/>
        <end position="290"/>
    </location>
</feature>
<dbReference type="FunFam" id="3.60.110.10:FF:000002">
    <property type="entry name" value="Nitrilase family member 2"/>
    <property type="match status" value="1"/>
</dbReference>
<protein>
    <recommendedName>
        <fullName evidence="4">CN hydrolase domain-containing protein</fullName>
    </recommendedName>
</protein>
<dbReference type="InterPro" id="IPR001110">
    <property type="entry name" value="UPF0012_CS"/>
</dbReference>
<dbReference type="HOGENOM" id="CLU_030130_1_0_1"/>
<organism evidence="6">
    <name type="scientific">Selaginella moellendorffii</name>
    <name type="common">Spikemoss</name>
    <dbReference type="NCBI Taxonomy" id="88036"/>
    <lineage>
        <taxon>Eukaryota</taxon>
        <taxon>Viridiplantae</taxon>
        <taxon>Streptophyta</taxon>
        <taxon>Embryophyta</taxon>
        <taxon>Tracheophyta</taxon>
        <taxon>Lycopodiopsida</taxon>
        <taxon>Selaginellales</taxon>
        <taxon>Selaginellaceae</taxon>
        <taxon>Selaginella</taxon>
    </lineage>
</organism>
<dbReference type="GO" id="GO:0006107">
    <property type="term" value="P:oxaloacetate metabolic process"/>
    <property type="evidence" value="ECO:0000318"/>
    <property type="project" value="GO_Central"/>
</dbReference>
<dbReference type="OrthoDB" id="10250282at2759"/>
<evidence type="ECO:0000256" key="2">
    <source>
        <dbReference type="ARBA" id="ARBA00022801"/>
    </source>
</evidence>
<keyword evidence="6" id="KW-1185">Reference proteome</keyword>
<dbReference type="InterPro" id="IPR045254">
    <property type="entry name" value="Nit1/2_C-N_Hydrolase"/>
</dbReference>
<sequence>MPSSRYFWFLWQFKLAVCQLSICADKEQNIRHAREAIQTAADGGSKLVLLPEMWNCPYSNASFPIYAEDIDAGDSPSSKMLSDMAKSKEVTIIGGSIPERSGNHLYNTCCIYGKDGSLKGKHRKVHLFDIDIPGKIQFKESDTLTPGDKYTVVDTDVGRIGVGICYDIRFPEMAMTYAARGVHMICYPGAFNMTTGPAHWELLQKARAVDNQLFVATCSPARNPSAGYVAWGHSSVIGPFGEILASTGREEAIFYADIDYAQIKERRMNMPLDHQRRGDLYQLVDLTFTT</sequence>
<dbReference type="EMBL" id="GL377578">
    <property type="protein sequence ID" value="EFJ28911.1"/>
    <property type="molecule type" value="Genomic_DNA"/>
</dbReference>
<dbReference type="CDD" id="cd07572">
    <property type="entry name" value="nit"/>
    <property type="match status" value="1"/>
</dbReference>
<reference evidence="5 6" key="1">
    <citation type="journal article" date="2011" name="Science">
        <title>The Selaginella genome identifies genetic changes associated with the evolution of vascular plants.</title>
        <authorList>
            <person name="Banks J.A."/>
            <person name="Nishiyama T."/>
            <person name="Hasebe M."/>
            <person name="Bowman J.L."/>
            <person name="Gribskov M."/>
            <person name="dePamphilis C."/>
            <person name="Albert V.A."/>
            <person name="Aono N."/>
            <person name="Aoyama T."/>
            <person name="Ambrose B.A."/>
            <person name="Ashton N.W."/>
            <person name="Axtell M.J."/>
            <person name="Barker E."/>
            <person name="Barker M.S."/>
            <person name="Bennetzen J.L."/>
            <person name="Bonawitz N.D."/>
            <person name="Chapple C."/>
            <person name="Cheng C."/>
            <person name="Correa L.G."/>
            <person name="Dacre M."/>
            <person name="DeBarry J."/>
            <person name="Dreyer I."/>
            <person name="Elias M."/>
            <person name="Engstrom E.M."/>
            <person name="Estelle M."/>
            <person name="Feng L."/>
            <person name="Finet C."/>
            <person name="Floyd S.K."/>
            <person name="Frommer W.B."/>
            <person name="Fujita T."/>
            <person name="Gramzow L."/>
            <person name="Gutensohn M."/>
            <person name="Harholt J."/>
            <person name="Hattori M."/>
            <person name="Heyl A."/>
            <person name="Hirai T."/>
            <person name="Hiwatashi Y."/>
            <person name="Ishikawa M."/>
            <person name="Iwata M."/>
            <person name="Karol K.G."/>
            <person name="Koehler B."/>
            <person name="Kolukisaoglu U."/>
            <person name="Kubo M."/>
            <person name="Kurata T."/>
            <person name="Lalonde S."/>
            <person name="Li K."/>
            <person name="Li Y."/>
            <person name="Litt A."/>
            <person name="Lyons E."/>
            <person name="Manning G."/>
            <person name="Maruyama T."/>
            <person name="Michael T.P."/>
            <person name="Mikami K."/>
            <person name="Miyazaki S."/>
            <person name="Morinaga S."/>
            <person name="Murata T."/>
            <person name="Mueller-Roeber B."/>
            <person name="Nelson D.R."/>
            <person name="Obara M."/>
            <person name="Oguri Y."/>
            <person name="Olmstead R.G."/>
            <person name="Onodera N."/>
            <person name="Petersen B.L."/>
            <person name="Pils B."/>
            <person name="Prigge M."/>
            <person name="Rensing S.A."/>
            <person name="Riano-Pachon D.M."/>
            <person name="Roberts A.W."/>
            <person name="Sato Y."/>
            <person name="Scheller H.V."/>
            <person name="Schulz B."/>
            <person name="Schulz C."/>
            <person name="Shakirov E.V."/>
            <person name="Shibagaki N."/>
            <person name="Shinohara N."/>
            <person name="Shippen D.E."/>
            <person name="Soerensen I."/>
            <person name="Sotooka R."/>
            <person name="Sugimoto N."/>
            <person name="Sugita M."/>
            <person name="Sumikawa N."/>
            <person name="Tanurdzic M."/>
            <person name="Theissen G."/>
            <person name="Ulvskov P."/>
            <person name="Wakazuki S."/>
            <person name="Weng J.K."/>
            <person name="Willats W.W."/>
            <person name="Wipf D."/>
            <person name="Wolf P.G."/>
            <person name="Yang L."/>
            <person name="Zimmer A.D."/>
            <person name="Zhu Q."/>
            <person name="Mitros T."/>
            <person name="Hellsten U."/>
            <person name="Loque D."/>
            <person name="Otillar R."/>
            <person name="Salamov A."/>
            <person name="Schmutz J."/>
            <person name="Shapiro H."/>
            <person name="Lindquist E."/>
            <person name="Lucas S."/>
            <person name="Rokhsar D."/>
            <person name="Grigoriev I.V."/>
        </authorList>
    </citation>
    <scope>NUCLEOTIDE SEQUENCE [LARGE SCALE GENOMIC DNA]</scope>
</reference>
<gene>
    <name evidence="5" type="ORF">SELMODRAFT_92478</name>
</gene>
<evidence type="ECO:0000313" key="5">
    <source>
        <dbReference type="EMBL" id="EFJ28911.1"/>
    </source>
</evidence>
<dbReference type="GO" id="GO:0006541">
    <property type="term" value="P:glutamine metabolic process"/>
    <property type="evidence" value="ECO:0000318"/>
    <property type="project" value="GO_Central"/>
</dbReference>
<dbReference type="SUPFAM" id="SSF56317">
    <property type="entry name" value="Carbon-nitrogen hydrolase"/>
    <property type="match status" value="1"/>
</dbReference>
<name>D8RFQ7_SELML</name>
<dbReference type="PANTHER" id="PTHR23088">
    <property type="entry name" value="NITRILASE-RELATED"/>
    <property type="match status" value="1"/>
</dbReference>
<dbReference type="PROSITE" id="PS50263">
    <property type="entry name" value="CN_HYDROLASE"/>
    <property type="match status" value="1"/>
</dbReference>
<accession>D8RFQ7</accession>
<evidence type="ECO:0000313" key="6">
    <source>
        <dbReference type="Proteomes" id="UP000001514"/>
    </source>
</evidence>
<proteinExistence type="inferred from homology"/>
<dbReference type="PROSITE" id="PS01227">
    <property type="entry name" value="UPF0012"/>
    <property type="match status" value="1"/>
</dbReference>
<dbReference type="InterPro" id="IPR003010">
    <property type="entry name" value="C-N_Hydrolase"/>
</dbReference>
<dbReference type="GO" id="GO:0050152">
    <property type="term" value="F:omega-amidase activity"/>
    <property type="evidence" value="ECO:0000318"/>
    <property type="project" value="GO_Central"/>
</dbReference>
<evidence type="ECO:0000259" key="4">
    <source>
        <dbReference type="PROSITE" id="PS50263"/>
    </source>
</evidence>
<dbReference type="FunCoup" id="D8RFQ7">
    <property type="interactions" value="3808"/>
</dbReference>
<dbReference type="KEGG" id="smo:SELMODRAFT_92478"/>
<keyword evidence="3" id="KW-0732">Signal</keyword>
<evidence type="ECO:0000256" key="3">
    <source>
        <dbReference type="SAM" id="SignalP"/>
    </source>
</evidence>
<dbReference type="Gene3D" id="3.60.110.10">
    <property type="entry name" value="Carbon-nitrogen hydrolase"/>
    <property type="match status" value="1"/>
</dbReference>
<dbReference type="AlphaFoldDB" id="D8RFQ7"/>
<dbReference type="Pfam" id="PF00795">
    <property type="entry name" value="CN_hydrolase"/>
    <property type="match status" value="1"/>
</dbReference>
<dbReference type="Gramene" id="EFJ28911">
    <property type="protein sequence ID" value="EFJ28911"/>
    <property type="gene ID" value="SELMODRAFT_92478"/>
</dbReference>
<dbReference type="PANTHER" id="PTHR23088:SF30">
    <property type="entry name" value="OMEGA-AMIDASE NIT2"/>
    <property type="match status" value="1"/>
</dbReference>
<dbReference type="Proteomes" id="UP000001514">
    <property type="component" value="Unassembled WGS sequence"/>
</dbReference>
<dbReference type="STRING" id="88036.D8RFQ7"/>
<dbReference type="InParanoid" id="D8RFQ7"/>
<feature type="signal peptide" evidence="3">
    <location>
        <begin position="1"/>
        <end position="18"/>
    </location>
</feature>
<feature type="domain" description="CN hydrolase" evidence="4">
    <location>
        <begin position="13"/>
        <end position="260"/>
    </location>
</feature>